<dbReference type="InterPro" id="IPR028108">
    <property type="entry name" value="DUF4505"/>
</dbReference>
<gene>
    <name evidence="3" type="ORF">SCF082_LOCUS16330</name>
</gene>
<dbReference type="EMBL" id="CAXAMM010010611">
    <property type="protein sequence ID" value="CAK9023758.1"/>
    <property type="molecule type" value="Genomic_DNA"/>
</dbReference>
<evidence type="ECO:0000313" key="4">
    <source>
        <dbReference type="Proteomes" id="UP001642464"/>
    </source>
</evidence>
<accession>A0ABP0KAE3</accession>
<proteinExistence type="inferred from homology"/>
<evidence type="ECO:0000256" key="2">
    <source>
        <dbReference type="SAM" id="Phobius"/>
    </source>
</evidence>
<dbReference type="PANTHER" id="PTHR31449:SF3">
    <property type="entry name" value="UPF0598 PROTEIN C8ORF82"/>
    <property type="match status" value="1"/>
</dbReference>
<keyword evidence="2" id="KW-0812">Transmembrane</keyword>
<comment type="caution">
    <text evidence="3">The sequence shown here is derived from an EMBL/GenBank/DDBJ whole genome shotgun (WGS) entry which is preliminary data.</text>
</comment>
<evidence type="ECO:0000256" key="1">
    <source>
        <dbReference type="ARBA" id="ARBA00006322"/>
    </source>
</evidence>
<feature type="non-terminal residue" evidence="3">
    <location>
        <position position="1"/>
    </location>
</feature>
<keyword evidence="4" id="KW-1185">Reference proteome</keyword>
<dbReference type="PANTHER" id="PTHR31449">
    <property type="entry name" value="UPF0598 PROTEIN C8ORF82"/>
    <property type="match status" value="1"/>
</dbReference>
<keyword evidence="2" id="KW-0472">Membrane</keyword>
<organism evidence="3 4">
    <name type="scientific">Durusdinium trenchii</name>
    <dbReference type="NCBI Taxonomy" id="1381693"/>
    <lineage>
        <taxon>Eukaryota</taxon>
        <taxon>Sar</taxon>
        <taxon>Alveolata</taxon>
        <taxon>Dinophyceae</taxon>
        <taxon>Suessiales</taxon>
        <taxon>Symbiodiniaceae</taxon>
        <taxon>Durusdinium</taxon>
    </lineage>
</organism>
<sequence length="632" mass="71596">DVDVVESESDPSWLPVLRQAGFEGSEGRAAEGGRMEEGVRGPRWGRTRWSVALLLGLFATVVVYGVIQDGERLDAGGEFDQRLEEATKMVENTEAKVDRLHDIHRGQKRHKIKDGKTVWKFLYEQTDDDLISFTTSEEEEANLNSKNLNIITEIVQIIEAKPDTSLGQVAVWFLQIARAWPRGIEVSKGARDTIEGLLKADFDGVEVKEDEDMKTMVEYNGTGIDFNEGSIRKNGTGKGSGDARVRVIEAAVRQILDADEEDGGISGKHARKMLREAVESPQTLAEWRKILIFTLCVAEAAPLMQEYRRAFNSEYNFSLKRLVISEQDNLAEFEEILQKAAKLLEILEKGCEEHPRINTLIRASFFEYLLNSDDSDDVVRRTNAEPQTNFKLQNRWWLAVTVVTPMRRAPSLLARRATLAGSPVRGGALRALASSSSPGPGSEDSEVYIEDLQRRQLKSAEFYERHAQDRKYFYHVDLQGRLFLEETMPKNVATSLKSPKFLDFFWTMLRPNNRGEFAEYPFISPCGKEMNFIRPADTPVVFDALEDRTDEEGNEVQVLVYAATLSEVFDPTKLVWHSTTDRLYYPVSKHKRLVGSLGLIRSRLAVQFSETFTFGDDGEILMTWKGHTHAIR</sequence>
<name>A0ABP0KAE3_9DINO</name>
<feature type="transmembrane region" description="Helical" evidence="2">
    <location>
        <begin position="49"/>
        <end position="67"/>
    </location>
</feature>
<dbReference type="Proteomes" id="UP001642464">
    <property type="component" value="Unassembled WGS sequence"/>
</dbReference>
<dbReference type="Pfam" id="PF14956">
    <property type="entry name" value="DUF4505"/>
    <property type="match status" value="1"/>
</dbReference>
<evidence type="ECO:0000313" key="3">
    <source>
        <dbReference type="EMBL" id="CAK9023758.1"/>
    </source>
</evidence>
<reference evidence="3 4" key="1">
    <citation type="submission" date="2024-02" db="EMBL/GenBank/DDBJ databases">
        <authorList>
            <person name="Chen Y."/>
            <person name="Shah S."/>
            <person name="Dougan E. K."/>
            <person name="Thang M."/>
            <person name="Chan C."/>
        </authorList>
    </citation>
    <scope>NUCLEOTIDE SEQUENCE [LARGE SCALE GENOMIC DNA]</scope>
</reference>
<protein>
    <submittedName>
        <fullName evidence="3">UPF0598 protein C8orf82</fullName>
    </submittedName>
</protein>
<comment type="similarity">
    <text evidence="1">Belongs to the UPF0598 family.</text>
</comment>
<keyword evidence="2" id="KW-1133">Transmembrane helix</keyword>